<protein>
    <submittedName>
        <fullName evidence="1">Uncharacterized protein</fullName>
    </submittedName>
</protein>
<organism evidence="1 2">
    <name type="scientific">Liparis tanakae</name>
    <name type="common">Tanaka's snailfish</name>
    <dbReference type="NCBI Taxonomy" id="230148"/>
    <lineage>
        <taxon>Eukaryota</taxon>
        <taxon>Metazoa</taxon>
        <taxon>Chordata</taxon>
        <taxon>Craniata</taxon>
        <taxon>Vertebrata</taxon>
        <taxon>Euteleostomi</taxon>
        <taxon>Actinopterygii</taxon>
        <taxon>Neopterygii</taxon>
        <taxon>Teleostei</taxon>
        <taxon>Neoteleostei</taxon>
        <taxon>Acanthomorphata</taxon>
        <taxon>Eupercaria</taxon>
        <taxon>Perciformes</taxon>
        <taxon>Cottioidei</taxon>
        <taxon>Cottales</taxon>
        <taxon>Liparidae</taxon>
        <taxon>Liparis</taxon>
    </lineage>
</organism>
<gene>
    <name evidence="1" type="ORF">EYF80_015918</name>
</gene>
<name>A0A4Z2I7X5_9TELE</name>
<dbReference type="Proteomes" id="UP000314294">
    <property type="component" value="Unassembled WGS sequence"/>
</dbReference>
<proteinExistence type="predicted"/>
<keyword evidence="2" id="KW-1185">Reference proteome</keyword>
<dbReference type="AlphaFoldDB" id="A0A4Z2I7X5"/>
<accession>A0A4Z2I7X5</accession>
<evidence type="ECO:0000313" key="1">
    <source>
        <dbReference type="EMBL" id="TNN73901.1"/>
    </source>
</evidence>
<reference evidence="1 2" key="1">
    <citation type="submission" date="2019-03" db="EMBL/GenBank/DDBJ databases">
        <title>First draft genome of Liparis tanakae, snailfish: a comprehensive survey of snailfish specific genes.</title>
        <authorList>
            <person name="Kim W."/>
            <person name="Song I."/>
            <person name="Jeong J.-H."/>
            <person name="Kim D."/>
            <person name="Kim S."/>
            <person name="Ryu S."/>
            <person name="Song J.Y."/>
            <person name="Lee S.K."/>
        </authorList>
    </citation>
    <scope>NUCLEOTIDE SEQUENCE [LARGE SCALE GENOMIC DNA]</scope>
    <source>
        <tissue evidence="1">Muscle</tissue>
    </source>
</reference>
<comment type="caution">
    <text evidence="1">The sequence shown here is derived from an EMBL/GenBank/DDBJ whole genome shotgun (WGS) entry which is preliminary data.</text>
</comment>
<dbReference type="EMBL" id="SRLO01000120">
    <property type="protein sequence ID" value="TNN73901.1"/>
    <property type="molecule type" value="Genomic_DNA"/>
</dbReference>
<evidence type="ECO:0000313" key="2">
    <source>
        <dbReference type="Proteomes" id="UP000314294"/>
    </source>
</evidence>
<sequence>MGLDTSVEEWNTKDYEEEDLETVKGIYLQCTTMGLFPDCCCCLCTEAMMSIMPFPSAGMPISGQPWKWKCLITLVCFSFEKK</sequence>